<evidence type="ECO:0000313" key="2">
    <source>
        <dbReference type="EMBL" id="SNR61799.1"/>
    </source>
</evidence>
<dbReference type="Proteomes" id="UP000198397">
    <property type="component" value="Unassembled WGS sequence"/>
</dbReference>
<dbReference type="SMART" id="SM00933">
    <property type="entry name" value="NurA"/>
    <property type="match status" value="1"/>
</dbReference>
<dbReference type="InterPro" id="IPR018977">
    <property type="entry name" value="NurA_domain"/>
</dbReference>
<dbReference type="AlphaFoldDB" id="A0A238XUW9"/>
<feature type="domain" description="NurA" evidence="1">
    <location>
        <begin position="100"/>
        <end position="384"/>
    </location>
</feature>
<keyword evidence="3" id="KW-1185">Reference proteome</keyword>
<dbReference type="OrthoDB" id="191284at2157"/>
<dbReference type="RefSeq" id="WP_089385732.1">
    <property type="nucleotide sequence ID" value="NZ_FZNQ01000022.1"/>
</dbReference>
<gene>
    <name evidence="2" type="ORF">SAMN06264855_12232</name>
</gene>
<name>A0A238XUW9_HALVU</name>
<reference evidence="2 3" key="1">
    <citation type="submission" date="2017-06" db="EMBL/GenBank/DDBJ databases">
        <authorList>
            <person name="Kim H.J."/>
            <person name="Triplett B.A."/>
        </authorList>
    </citation>
    <scope>NUCLEOTIDE SEQUENCE [LARGE SCALE GENOMIC DNA]</scope>
    <source>
        <strain evidence="2 3">DSM 8800</strain>
    </source>
</reference>
<sequence>MTINKHDVAAELESSVETIEAYLEDEPGIADRYKDAFQRLPKEWSSEEIRAALRDTSYPGAYPTDEFDQIDSIVVPHTESDAWDNHEEVNEWARDILRDVPVMAVDGSQLPPTTEFNVPLAYVQAAWSVNYHHTEGRLDRGVEGRLLTPDEVTRESDDGDYRFVDSQLVGHHRFEHEGGLLIDQIVELAEARESDDIEHTPVVFYDGPLIASFANPLKPETRERYISTLSRVIAASQHHRIPLVGYVAGSNATELVKMTRLLLREEFGTDRVIPDAHVLTDLMSPWGDTTIPFISKRDGSIDALQTTYEGKSYEFRDDILFTYLNVPPGAGLDRIEFPGWLCQSDGPDGYDSMYEYTVEIVRAEAGIGRGYPEILQQADSDAVLDHQDRQQFHRIVQRWAESNDVPVEWNAKALSKELRRR</sequence>
<proteinExistence type="predicted"/>
<organism evidence="2 3">
    <name type="scientific">Halorubrum vacuolatum</name>
    <name type="common">Natronobacterium vacuolatum</name>
    <dbReference type="NCBI Taxonomy" id="63740"/>
    <lineage>
        <taxon>Archaea</taxon>
        <taxon>Methanobacteriati</taxon>
        <taxon>Methanobacteriota</taxon>
        <taxon>Stenosarchaea group</taxon>
        <taxon>Halobacteria</taxon>
        <taxon>Halobacteriales</taxon>
        <taxon>Haloferacaceae</taxon>
        <taxon>Halorubrum</taxon>
    </lineage>
</organism>
<accession>A0A238XUW9</accession>
<evidence type="ECO:0000313" key="3">
    <source>
        <dbReference type="Proteomes" id="UP000198397"/>
    </source>
</evidence>
<dbReference type="Pfam" id="PF09376">
    <property type="entry name" value="NurA"/>
    <property type="match status" value="1"/>
</dbReference>
<evidence type="ECO:0000259" key="1">
    <source>
        <dbReference type="SMART" id="SM00933"/>
    </source>
</evidence>
<dbReference type="EMBL" id="FZNQ01000022">
    <property type="protein sequence ID" value="SNR61799.1"/>
    <property type="molecule type" value="Genomic_DNA"/>
</dbReference>
<protein>
    <submittedName>
        <fullName evidence="2">NurA domain-containing protein</fullName>
    </submittedName>
</protein>